<sequence>MNAQNSKLGINTGILLEAGTNEAEILVFEVGGQTFGVNVAKVKEVLGITKVTSLPEGHPSIEGVVRIRQDVVTLIHLGHFLYGDVAEVASKESDCLLLLEFNQRPLAFRVNRVHRIYRVSWNATRPLPVTPGMTGPITSVVLIDGKLVQILDFESIGAEVAGVCDEQSQNSGITRIDAPNIPVVFAEDSRMISEMIRDHLLDAGFTNFHGFVDGQAAWEYLETLAEGETVETIREKVGILITDIEMPRMDGFSLAKHVRMHPVLGSLPIVIFSSLVSRDNEKKGAQVGVDTQVPKPKYGELLEKTRQLVGLSELVEA</sequence>
<dbReference type="GO" id="GO:0000160">
    <property type="term" value="P:phosphorelay signal transduction system"/>
    <property type="evidence" value="ECO:0007669"/>
    <property type="project" value="InterPro"/>
</dbReference>
<dbReference type="PROSITE" id="PS50110">
    <property type="entry name" value="RESPONSE_REGULATORY"/>
    <property type="match status" value="1"/>
</dbReference>
<organism evidence="4 5">
    <name type="scientific">Bremerella volcania</name>
    <dbReference type="NCBI Taxonomy" id="2527984"/>
    <lineage>
        <taxon>Bacteria</taxon>
        <taxon>Pseudomonadati</taxon>
        <taxon>Planctomycetota</taxon>
        <taxon>Planctomycetia</taxon>
        <taxon>Pirellulales</taxon>
        <taxon>Pirellulaceae</taxon>
        <taxon>Bremerella</taxon>
    </lineage>
</organism>
<dbReference type="Gene3D" id="3.40.50.2300">
    <property type="match status" value="1"/>
</dbReference>
<evidence type="ECO:0000313" key="4">
    <source>
        <dbReference type="EMBL" id="QDU76979.1"/>
    </source>
</evidence>
<accession>A0A518CCM3</accession>
<dbReference type="Pfam" id="PF01584">
    <property type="entry name" value="CheW"/>
    <property type="match status" value="1"/>
</dbReference>
<dbReference type="OrthoDB" id="9806105at2"/>
<dbReference type="KEGG" id="bvo:Pan97_40380"/>
<dbReference type="PANTHER" id="PTHR47233">
    <property type="entry name" value="CHEMOTAXIS PROTEIN CHEV"/>
    <property type="match status" value="1"/>
</dbReference>
<dbReference type="Gene3D" id="2.30.30.40">
    <property type="entry name" value="SH3 Domains"/>
    <property type="match status" value="1"/>
</dbReference>
<evidence type="ECO:0000259" key="2">
    <source>
        <dbReference type="PROSITE" id="PS50110"/>
    </source>
</evidence>
<reference evidence="5" key="1">
    <citation type="submission" date="2019-02" db="EMBL/GenBank/DDBJ databases">
        <title>Deep-cultivation of Planctomycetes and their phenomic and genomic characterization uncovers novel biology.</title>
        <authorList>
            <person name="Wiegand S."/>
            <person name="Jogler M."/>
            <person name="Boedeker C."/>
            <person name="Pinto D."/>
            <person name="Vollmers J."/>
            <person name="Rivas-Marin E."/>
            <person name="Kohn T."/>
            <person name="Peeters S.H."/>
            <person name="Heuer A."/>
            <person name="Rast P."/>
            <person name="Oberbeckmann S."/>
            <person name="Bunk B."/>
            <person name="Jeske O."/>
            <person name="Meyerdierks A."/>
            <person name="Storesund J.E."/>
            <person name="Kallscheuer N."/>
            <person name="Luecker S."/>
            <person name="Lage O.M."/>
            <person name="Pohl T."/>
            <person name="Merkel B.J."/>
            <person name="Hornburger P."/>
            <person name="Mueller R.-W."/>
            <person name="Bruemmer F."/>
            <person name="Labrenz M."/>
            <person name="Spormann A.M."/>
            <person name="Op den Camp H."/>
            <person name="Overmann J."/>
            <person name="Amann R."/>
            <person name="Jetten M.S.M."/>
            <person name="Mascher T."/>
            <person name="Medema M.H."/>
            <person name="Devos D.P."/>
            <person name="Kaster A.-K."/>
            <person name="Ovreas L."/>
            <person name="Rohde M."/>
            <person name="Galperin M.Y."/>
            <person name="Jogler C."/>
        </authorList>
    </citation>
    <scope>NUCLEOTIDE SEQUENCE [LARGE SCALE GENOMIC DNA]</scope>
    <source>
        <strain evidence="5">Pan97</strain>
    </source>
</reference>
<dbReference type="InterPro" id="IPR002545">
    <property type="entry name" value="CheW-lke_dom"/>
</dbReference>
<proteinExistence type="predicted"/>
<evidence type="ECO:0000259" key="3">
    <source>
        <dbReference type="PROSITE" id="PS50851"/>
    </source>
</evidence>
<dbReference type="SUPFAM" id="SSF50341">
    <property type="entry name" value="CheW-like"/>
    <property type="match status" value="1"/>
</dbReference>
<dbReference type="InterPro" id="IPR024181">
    <property type="entry name" value="Chemotax_regulator_CheV"/>
</dbReference>
<dbReference type="SMART" id="SM00448">
    <property type="entry name" value="REC"/>
    <property type="match status" value="1"/>
</dbReference>
<evidence type="ECO:0000256" key="1">
    <source>
        <dbReference type="PROSITE-ProRule" id="PRU00169"/>
    </source>
</evidence>
<name>A0A518CCM3_9BACT</name>
<feature type="domain" description="Response regulatory" evidence="2">
    <location>
        <begin position="182"/>
        <end position="310"/>
    </location>
</feature>
<dbReference type="PIRSF" id="PIRSF002867">
    <property type="entry name" value="CheV"/>
    <property type="match status" value="1"/>
</dbReference>
<gene>
    <name evidence="4" type="primary">cheV</name>
    <name evidence="4" type="ORF">Pan97_40380</name>
</gene>
<feature type="domain" description="CheW-like" evidence="3">
    <location>
        <begin position="22"/>
        <end position="162"/>
    </location>
</feature>
<dbReference type="GO" id="GO:0006935">
    <property type="term" value="P:chemotaxis"/>
    <property type="evidence" value="ECO:0007669"/>
    <property type="project" value="InterPro"/>
</dbReference>
<dbReference type="SMART" id="SM00260">
    <property type="entry name" value="CheW"/>
    <property type="match status" value="1"/>
</dbReference>
<dbReference type="Proteomes" id="UP000318626">
    <property type="component" value="Chromosome"/>
</dbReference>
<dbReference type="InterPro" id="IPR011006">
    <property type="entry name" value="CheY-like_superfamily"/>
</dbReference>
<keyword evidence="1" id="KW-0597">Phosphoprotein</keyword>
<dbReference type="InterPro" id="IPR001789">
    <property type="entry name" value="Sig_transdc_resp-reg_receiver"/>
</dbReference>
<evidence type="ECO:0000313" key="5">
    <source>
        <dbReference type="Proteomes" id="UP000318626"/>
    </source>
</evidence>
<dbReference type="EMBL" id="CP036289">
    <property type="protein sequence ID" value="QDU76979.1"/>
    <property type="molecule type" value="Genomic_DNA"/>
</dbReference>
<dbReference type="SUPFAM" id="SSF52172">
    <property type="entry name" value="CheY-like"/>
    <property type="match status" value="1"/>
</dbReference>
<dbReference type="PANTHER" id="PTHR47233:SF3">
    <property type="entry name" value="CHEMOTAXIS PROTEIN CHEV"/>
    <property type="match status" value="1"/>
</dbReference>
<dbReference type="Pfam" id="PF00072">
    <property type="entry name" value="Response_reg"/>
    <property type="match status" value="1"/>
</dbReference>
<protein>
    <submittedName>
        <fullName evidence="4">Chemotaxis protein CheV</fullName>
    </submittedName>
</protein>
<dbReference type="Gene3D" id="2.40.50.180">
    <property type="entry name" value="CheA-289, Domain 4"/>
    <property type="match status" value="1"/>
</dbReference>
<dbReference type="InterPro" id="IPR036061">
    <property type="entry name" value="CheW-like_dom_sf"/>
</dbReference>
<keyword evidence="5" id="KW-1185">Reference proteome</keyword>
<dbReference type="RefSeq" id="WP_144975522.1">
    <property type="nucleotide sequence ID" value="NZ_CP036289.1"/>
</dbReference>
<feature type="modified residue" description="4-aspartylphosphate" evidence="1">
    <location>
        <position position="243"/>
    </location>
</feature>
<dbReference type="PROSITE" id="PS50851">
    <property type="entry name" value="CHEW"/>
    <property type="match status" value="1"/>
</dbReference>
<dbReference type="AlphaFoldDB" id="A0A518CCM3"/>